<sequence>MPANPYNAHAWIVGEPVIGAGTWIGAFTVIDGSGGLTIGAGCDISSGAQIYTHSSVRRCVSGRAYPQVDRAPVTIGDRVFIGANATVLMGVTIGDGAVVGAGAVVTRDVPAGTVVAGVPARVVSTVEVDGGAVRFVAAQDS</sequence>
<dbReference type="EMBL" id="SMKE01000032">
    <property type="protein sequence ID" value="TDC01827.1"/>
    <property type="molecule type" value="Genomic_DNA"/>
</dbReference>
<name>A0ABY2DL71_9ACTN</name>
<dbReference type="Pfam" id="PF14602">
    <property type="entry name" value="Hexapep_2"/>
    <property type="match status" value="1"/>
</dbReference>
<keyword evidence="4" id="KW-1185">Reference proteome</keyword>
<evidence type="ECO:0000256" key="1">
    <source>
        <dbReference type="ARBA" id="ARBA00022679"/>
    </source>
</evidence>
<keyword evidence="3" id="KW-0012">Acyltransferase</keyword>
<proteinExistence type="predicted"/>
<accession>A0ABY2DL71</accession>
<reference evidence="3 4" key="1">
    <citation type="submission" date="2019-02" db="EMBL/GenBank/DDBJ databases">
        <title>Draft genome sequences of novel Actinobacteria.</title>
        <authorList>
            <person name="Sahin N."/>
            <person name="Ay H."/>
            <person name="Saygin H."/>
        </authorList>
    </citation>
    <scope>NUCLEOTIDE SEQUENCE [LARGE SCALE GENOMIC DNA]</scope>
    <source>
        <strain evidence="3 4">JCM 30529</strain>
    </source>
</reference>
<dbReference type="InterPro" id="IPR011004">
    <property type="entry name" value="Trimer_LpxA-like_sf"/>
</dbReference>
<dbReference type="Proteomes" id="UP000295626">
    <property type="component" value="Unassembled WGS sequence"/>
</dbReference>
<dbReference type="InterPro" id="IPR051159">
    <property type="entry name" value="Hexapeptide_acetyltransf"/>
</dbReference>
<keyword evidence="2" id="KW-0677">Repeat</keyword>
<evidence type="ECO:0000256" key="2">
    <source>
        <dbReference type="ARBA" id="ARBA00022737"/>
    </source>
</evidence>
<evidence type="ECO:0000313" key="3">
    <source>
        <dbReference type="EMBL" id="TDC01827.1"/>
    </source>
</evidence>
<evidence type="ECO:0000313" key="4">
    <source>
        <dbReference type="Proteomes" id="UP000295626"/>
    </source>
</evidence>
<gene>
    <name evidence="3" type="ORF">E1091_02065</name>
</gene>
<dbReference type="PANTHER" id="PTHR23416">
    <property type="entry name" value="SIALIC ACID SYNTHASE-RELATED"/>
    <property type="match status" value="1"/>
</dbReference>
<keyword evidence="1" id="KW-0808">Transferase</keyword>
<dbReference type="Gene3D" id="2.160.10.10">
    <property type="entry name" value="Hexapeptide repeat proteins"/>
    <property type="match status" value="1"/>
</dbReference>
<dbReference type="CDD" id="cd04647">
    <property type="entry name" value="LbH_MAT_like"/>
    <property type="match status" value="1"/>
</dbReference>
<organism evidence="3 4">
    <name type="scientific">Micromonospora fluostatini</name>
    <dbReference type="NCBI Taxonomy" id="1629071"/>
    <lineage>
        <taxon>Bacteria</taxon>
        <taxon>Bacillati</taxon>
        <taxon>Actinomycetota</taxon>
        <taxon>Actinomycetes</taxon>
        <taxon>Micromonosporales</taxon>
        <taxon>Micromonosporaceae</taxon>
        <taxon>Micromonospora</taxon>
    </lineage>
</organism>
<dbReference type="InterPro" id="IPR018357">
    <property type="entry name" value="Hexapep_transf_CS"/>
</dbReference>
<comment type="caution">
    <text evidence="3">The sequence shown here is derived from an EMBL/GenBank/DDBJ whole genome shotgun (WGS) entry which is preliminary data.</text>
</comment>
<protein>
    <submittedName>
        <fullName evidence="3">Acyltransferase</fullName>
    </submittedName>
</protein>
<dbReference type="GO" id="GO:0016746">
    <property type="term" value="F:acyltransferase activity"/>
    <property type="evidence" value="ECO:0007669"/>
    <property type="project" value="UniProtKB-KW"/>
</dbReference>
<dbReference type="InterPro" id="IPR001451">
    <property type="entry name" value="Hexapep"/>
</dbReference>
<dbReference type="SUPFAM" id="SSF51161">
    <property type="entry name" value="Trimeric LpxA-like enzymes"/>
    <property type="match status" value="1"/>
</dbReference>
<dbReference type="PROSITE" id="PS00101">
    <property type="entry name" value="HEXAPEP_TRANSFERASES"/>
    <property type="match status" value="1"/>
</dbReference>